<gene>
    <name evidence="1" type="ORF">D915_010810</name>
</gene>
<keyword evidence="2" id="KW-1185">Reference proteome</keyword>
<proteinExistence type="predicted"/>
<name>A0A4E0R704_FASHE</name>
<dbReference type="EMBL" id="JXXN02016520">
    <property type="protein sequence ID" value="THD18088.1"/>
    <property type="molecule type" value="Genomic_DNA"/>
</dbReference>
<dbReference type="Proteomes" id="UP000230066">
    <property type="component" value="Unassembled WGS sequence"/>
</dbReference>
<dbReference type="AlphaFoldDB" id="A0A4E0R704"/>
<reference evidence="1" key="1">
    <citation type="submission" date="2019-03" db="EMBL/GenBank/DDBJ databases">
        <title>Improved annotation for the trematode Fasciola hepatica.</title>
        <authorList>
            <person name="Choi Y.-J."/>
            <person name="Martin J."/>
            <person name="Mitreva M."/>
        </authorList>
    </citation>
    <scope>NUCLEOTIDE SEQUENCE [LARGE SCALE GENOMIC DNA]</scope>
</reference>
<organism evidence="1 2">
    <name type="scientific">Fasciola hepatica</name>
    <name type="common">Liver fluke</name>
    <dbReference type="NCBI Taxonomy" id="6192"/>
    <lineage>
        <taxon>Eukaryota</taxon>
        <taxon>Metazoa</taxon>
        <taxon>Spiralia</taxon>
        <taxon>Lophotrochozoa</taxon>
        <taxon>Platyhelminthes</taxon>
        <taxon>Trematoda</taxon>
        <taxon>Digenea</taxon>
        <taxon>Plagiorchiida</taxon>
        <taxon>Echinostomata</taxon>
        <taxon>Echinostomatoidea</taxon>
        <taxon>Fasciolidae</taxon>
        <taxon>Fasciola</taxon>
    </lineage>
</organism>
<comment type="caution">
    <text evidence="1">The sequence shown here is derived from an EMBL/GenBank/DDBJ whole genome shotgun (WGS) entry which is preliminary data.</text>
</comment>
<accession>A0A4E0R704</accession>
<evidence type="ECO:0000313" key="1">
    <source>
        <dbReference type="EMBL" id="THD18088.1"/>
    </source>
</evidence>
<sequence>MDTDMLLNHDVEELWNYFYQFNSEQILSYAWEQQSNSPTCVEPQVSKIPVGF</sequence>
<evidence type="ECO:0000313" key="2">
    <source>
        <dbReference type="Proteomes" id="UP000230066"/>
    </source>
</evidence>
<protein>
    <submittedName>
        <fullName evidence="1">Uncharacterized protein</fullName>
    </submittedName>
</protein>